<evidence type="ECO:0000313" key="2">
    <source>
        <dbReference type="Proteomes" id="UP000221011"/>
    </source>
</evidence>
<sequence>MSVITTRTALIEQGRWLTVQDCKRVLVVVHTVTFAQRLREVFGLLAADLRIQVVFTTAPHVFGNGVKEYLQELGIVAMPWEDALRTDFDLALAAGSRGVHELRTPVVRVSHGAGHIKLLTDTSLLAPGEARSPGMLSPQHLLHEGRVGPAAITYAHERDIAELARSCPEALPVAHVVGDPCVDRITAGMARREQYRGALGVAPGERLVTVASTWGPTSTFGRIDALLPHLLHQLPGAADRVALLVHPNVFAGHGAWQVRGWLAGCRGHGIALVPPEADWQAVLIASDVIIGDHGSLTAYGTLTDAALLLTPGPRREISAYSPAARLAATAPALLPAHPLAEQLDYAVSQFTPGQYDEVATLLSSAPGDFHRRMRSVLYRLLGLGEPASPPVVPPLPLPGPLERWETGASAWADTWADTGAVR</sequence>
<dbReference type="EMBL" id="CP022685">
    <property type="protein sequence ID" value="ATL29208.1"/>
    <property type="molecule type" value="Genomic_DNA"/>
</dbReference>
<dbReference type="KEGG" id="sfk:KY5_4190"/>
<gene>
    <name evidence="1" type="ORF">KY5_4190</name>
</gene>
<dbReference type="AlphaFoldDB" id="A0A291QCB2"/>
<accession>A0A291QCB2</accession>
<keyword evidence="2" id="KW-1185">Reference proteome</keyword>
<dbReference type="RefSeq" id="WP_234362798.1">
    <property type="nucleotide sequence ID" value="NZ_CP022685.1"/>
</dbReference>
<reference evidence="1 2" key="1">
    <citation type="submission" date="2017-08" db="EMBL/GenBank/DDBJ databases">
        <title>Complete Genome Sequence of Streptomyces formicae KY5, the formicamycin producer.</title>
        <authorList>
            <person name="Holmes N.A."/>
            <person name="Devine R."/>
            <person name="Qin Z."/>
            <person name="Seipke R.F."/>
            <person name="Wilkinson B."/>
            <person name="Hutchings M.I."/>
        </authorList>
    </citation>
    <scope>NUCLEOTIDE SEQUENCE [LARGE SCALE GENOMIC DNA]</scope>
    <source>
        <strain evidence="1 2">KY5</strain>
    </source>
</reference>
<evidence type="ECO:0000313" key="1">
    <source>
        <dbReference type="EMBL" id="ATL29208.1"/>
    </source>
</evidence>
<dbReference type="Proteomes" id="UP000221011">
    <property type="component" value="Chromosome"/>
</dbReference>
<protein>
    <submittedName>
        <fullName evidence="1">Uncharacterized protein</fullName>
    </submittedName>
</protein>
<name>A0A291QCB2_9ACTN</name>
<organism evidence="1 2">
    <name type="scientific">Streptomyces formicae</name>
    <dbReference type="NCBI Taxonomy" id="1616117"/>
    <lineage>
        <taxon>Bacteria</taxon>
        <taxon>Bacillati</taxon>
        <taxon>Actinomycetota</taxon>
        <taxon>Actinomycetes</taxon>
        <taxon>Kitasatosporales</taxon>
        <taxon>Streptomycetaceae</taxon>
        <taxon>Streptomyces</taxon>
    </lineage>
</organism>
<proteinExistence type="predicted"/>